<dbReference type="PANTHER" id="PTHR42866">
    <property type="entry name" value="3-DEOXY-MANNO-OCTULOSONATE CYTIDYLYLTRANSFERASE"/>
    <property type="match status" value="1"/>
</dbReference>
<dbReference type="RefSeq" id="WP_044617996.1">
    <property type="nucleotide sequence ID" value="NZ_CP007142.1"/>
</dbReference>
<dbReference type="PANTHER" id="PTHR42866:SF2">
    <property type="entry name" value="3-DEOXY-MANNO-OCTULOSONATE CYTIDYLYLTRANSFERASE, MITOCHONDRIAL"/>
    <property type="match status" value="1"/>
</dbReference>
<evidence type="ECO:0000313" key="6">
    <source>
        <dbReference type="EMBL" id="AJQ95832.1"/>
    </source>
</evidence>
<dbReference type="NCBIfam" id="NF003952">
    <property type="entry name" value="PRK05450.1-5"/>
    <property type="match status" value="1"/>
</dbReference>
<dbReference type="Gene3D" id="3.90.550.10">
    <property type="entry name" value="Spore Coat Polysaccharide Biosynthesis Protein SpsA, Chain A"/>
    <property type="match status" value="1"/>
</dbReference>
<keyword evidence="2 5" id="KW-0808">Transferase</keyword>
<dbReference type="EMBL" id="CP007142">
    <property type="protein sequence ID" value="AJQ95832.1"/>
    <property type="molecule type" value="Genomic_DNA"/>
</dbReference>
<dbReference type="NCBIfam" id="NF009905">
    <property type="entry name" value="PRK13368.1"/>
    <property type="match status" value="1"/>
</dbReference>
<dbReference type="CDD" id="cd02517">
    <property type="entry name" value="CMP-KDO-Synthetase"/>
    <property type="match status" value="1"/>
</dbReference>
<keyword evidence="7" id="KW-1185">Reference proteome</keyword>
<accession>A0A0C5VM97</accession>
<dbReference type="GO" id="GO:0033468">
    <property type="term" value="P:CMP-keto-3-deoxy-D-manno-octulosonic acid biosynthetic process"/>
    <property type="evidence" value="ECO:0007669"/>
    <property type="project" value="UniProtKB-UniRule"/>
</dbReference>
<dbReference type="Proteomes" id="UP000032266">
    <property type="component" value="Chromosome"/>
</dbReference>
<dbReference type="InterPro" id="IPR004528">
    <property type="entry name" value="KdsB"/>
</dbReference>
<dbReference type="STRING" id="1445510.YC6258_03796"/>
<dbReference type="InterPro" id="IPR003329">
    <property type="entry name" value="Cytidylyl_trans"/>
</dbReference>
<keyword evidence="3 5" id="KW-0548">Nucleotidyltransferase</keyword>
<dbReference type="AlphaFoldDB" id="A0A0C5VM97"/>
<comment type="catalytic activity">
    <reaction evidence="5">
        <text>3-deoxy-alpha-D-manno-oct-2-ulosonate + CTP = CMP-3-deoxy-beta-D-manno-octulosonate + diphosphate</text>
        <dbReference type="Rhea" id="RHEA:23448"/>
        <dbReference type="ChEBI" id="CHEBI:33019"/>
        <dbReference type="ChEBI" id="CHEBI:37563"/>
        <dbReference type="ChEBI" id="CHEBI:85986"/>
        <dbReference type="ChEBI" id="CHEBI:85987"/>
        <dbReference type="EC" id="2.7.7.38"/>
    </reaction>
</comment>
<protein>
    <recommendedName>
        <fullName evidence="5">3-deoxy-manno-octulosonate cytidylyltransferase</fullName>
        <ecNumber evidence="5">2.7.7.38</ecNumber>
    </recommendedName>
    <alternativeName>
        <fullName evidence="5">CMP-2-keto-3-deoxyoctulosonic acid synthase</fullName>
        <shortName evidence="5">CKS</shortName>
        <shortName evidence="5">CMP-KDO synthase</shortName>
    </alternativeName>
</protein>
<dbReference type="PATRIC" id="fig|1445510.3.peg.3773"/>
<evidence type="ECO:0000256" key="5">
    <source>
        <dbReference type="HAMAP-Rule" id="MF_00057"/>
    </source>
</evidence>
<comment type="subcellular location">
    <subcellularLocation>
        <location evidence="5">Cytoplasm</location>
    </subcellularLocation>
    <subcellularLocation>
        <location evidence="1">Membrane</location>
    </subcellularLocation>
</comment>
<comment type="pathway">
    <text evidence="5">Nucleotide-sugar biosynthesis; CMP-3-deoxy-D-manno-octulosonate biosynthesis; CMP-3-deoxy-D-manno-octulosonate from 3-deoxy-D-manno-octulosonate and CTP: step 1/1.</text>
</comment>
<comment type="similarity">
    <text evidence="5">Belongs to the KdsB family.</text>
</comment>
<dbReference type="NCBIfam" id="TIGR00466">
    <property type="entry name" value="kdsB"/>
    <property type="match status" value="1"/>
</dbReference>
<reference evidence="6 7" key="1">
    <citation type="submission" date="2014-01" db="EMBL/GenBank/DDBJ databases">
        <title>Full genme sequencing of cellulolytic bacterium Gynuella sunshinyii YC6258T gen. nov., sp. nov.</title>
        <authorList>
            <person name="Khan H."/>
            <person name="Chung E.J."/>
            <person name="Chung Y.R."/>
        </authorList>
    </citation>
    <scope>NUCLEOTIDE SEQUENCE [LARGE SCALE GENOMIC DNA]</scope>
    <source>
        <strain evidence="6 7">YC6258</strain>
    </source>
</reference>
<dbReference type="HAMAP" id="MF_00057">
    <property type="entry name" value="KdsB"/>
    <property type="match status" value="1"/>
</dbReference>
<dbReference type="KEGG" id="gsn:YC6258_03796"/>
<organism evidence="6 7">
    <name type="scientific">Gynuella sunshinyii YC6258</name>
    <dbReference type="NCBI Taxonomy" id="1445510"/>
    <lineage>
        <taxon>Bacteria</taxon>
        <taxon>Pseudomonadati</taxon>
        <taxon>Pseudomonadota</taxon>
        <taxon>Gammaproteobacteria</taxon>
        <taxon>Oceanospirillales</taxon>
        <taxon>Saccharospirillaceae</taxon>
        <taxon>Gynuella</taxon>
    </lineage>
</organism>
<gene>
    <name evidence="5" type="primary">kdsB</name>
    <name evidence="6" type="ORF">YC6258_03796</name>
</gene>
<dbReference type="GO" id="GO:0016020">
    <property type="term" value="C:membrane"/>
    <property type="evidence" value="ECO:0007669"/>
    <property type="project" value="UniProtKB-SubCell"/>
</dbReference>
<evidence type="ECO:0000256" key="3">
    <source>
        <dbReference type="ARBA" id="ARBA00022695"/>
    </source>
</evidence>
<dbReference type="SUPFAM" id="SSF53448">
    <property type="entry name" value="Nucleotide-diphospho-sugar transferases"/>
    <property type="match status" value="1"/>
</dbReference>
<dbReference type="InterPro" id="IPR029044">
    <property type="entry name" value="Nucleotide-diphossugar_trans"/>
</dbReference>
<comment type="function">
    <text evidence="5">Activates KDO (a required 8-carbon sugar) for incorporation into bacterial lipopolysaccharide in Gram-negative bacteria.</text>
</comment>
<dbReference type="NCBIfam" id="NF003950">
    <property type="entry name" value="PRK05450.1-3"/>
    <property type="match status" value="1"/>
</dbReference>
<sequence length="257" mass="28819">MNFTVIIPARYGSSRFPGKPLEMIGDKAMICHVIDRARESLAGRIVVATDDERIASVVKAYDAEVMLTSRDHPSGTDRLNEVAVRMNMSADDIIVNVQGDEPLIAPENINQVALNLFDHPDCAVATLCEPINHVNEFFSSNIVKVIPDINNRALYFSRAPIPWDRDHFSAGRPDTLPQDIQALRHLGIYAYRVSALKEFVVWPMSNLENIEKLEQLRFLENGRHIHVEVASKPGAPGVDTLEDLNKVRYILETNHGN</sequence>
<evidence type="ECO:0000256" key="1">
    <source>
        <dbReference type="ARBA" id="ARBA00004370"/>
    </source>
</evidence>
<evidence type="ECO:0000256" key="2">
    <source>
        <dbReference type="ARBA" id="ARBA00022679"/>
    </source>
</evidence>
<evidence type="ECO:0000313" key="7">
    <source>
        <dbReference type="Proteomes" id="UP000032266"/>
    </source>
</evidence>
<keyword evidence="4 5" id="KW-0448">Lipopolysaccharide biosynthesis</keyword>
<dbReference type="Pfam" id="PF02348">
    <property type="entry name" value="CTP_transf_3"/>
    <property type="match status" value="1"/>
</dbReference>
<dbReference type="GO" id="GO:0009103">
    <property type="term" value="P:lipopolysaccharide biosynthetic process"/>
    <property type="evidence" value="ECO:0007669"/>
    <property type="project" value="UniProtKB-UniRule"/>
</dbReference>
<dbReference type="UniPathway" id="UPA00358">
    <property type="reaction ID" value="UER00476"/>
</dbReference>
<dbReference type="EC" id="2.7.7.38" evidence="5"/>
<dbReference type="GO" id="GO:0008690">
    <property type="term" value="F:3-deoxy-manno-octulosonate cytidylyltransferase activity"/>
    <property type="evidence" value="ECO:0007669"/>
    <property type="project" value="UniProtKB-UniRule"/>
</dbReference>
<dbReference type="GO" id="GO:0005829">
    <property type="term" value="C:cytosol"/>
    <property type="evidence" value="ECO:0007669"/>
    <property type="project" value="TreeGrafter"/>
</dbReference>
<evidence type="ECO:0000256" key="4">
    <source>
        <dbReference type="ARBA" id="ARBA00022985"/>
    </source>
</evidence>
<dbReference type="HOGENOM" id="CLU_065038_1_0_6"/>
<dbReference type="FunFam" id="3.90.550.10:FF:000011">
    <property type="entry name" value="3-deoxy-manno-octulosonate cytidylyltransferase"/>
    <property type="match status" value="1"/>
</dbReference>
<proteinExistence type="inferred from homology"/>
<keyword evidence="5" id="KW-0963">Cytoplasm</keyword>
<dbReference type="OrthoDB" id="9815559at2"/>
<name>A0A0C5VM97_9GAMM</name>